<dbReference type="RefSeq" id="WP_413258909.1">
    <property type="nucleotide sequence ID" value="NZ_JBHFNS010000073.1"/>
</dbReference>
<comment type="caution">
    <text evidence="2">The sequence shown here is derived from an EMBL/GenBank/DDBJ whole genome shotgun (WGS) entry which is preliminary data.</text>
</comment>
<dbReference type="Pfam" id="PF06967">
    <property type="entry name" value="Mo-nitro_C"/>
    <property type="match status" value="1"/>
</dbReference>
<accession>A0ABV4YFY7</accession>
<name>A0ABV4YFY7_9CYAN</name>
<evidence type="ECO:0000259" key="1">
    <source>
        <dbReference type="Pfam" id="PF06967"/>
    </source>
</evidence>
<proteinExistence type="predicted"/>
<dbReference type="Proteomes" id="UP001576776">
    <property type="component" value="Unassembled WGS sequence"/>
</dbReference>
<protein>
    <submittedName>
        <fullName evidence="2">Mo-dependent nitrogenase C-terminal domain-containing protein</fullName>
    </submittedName>
</protein>
<keyword evidence="3" id="KW-1185">Reference proteome</keyword>
<organism evidence="2 3">
    <name type="scientific">Floridaenema fluviatile BLCC-F154</name>
    <dbReference type="NCBI Taxonomy" id="3153640"/>
    <lineage>
        <taxon>Bacteria</taxon>
        <taxon>Bacillati</taxon>
        <taxon>Cyanobacteriota</taxon>
        <taxon>Cyanophyceae</taxon>
        <taxon>Oscillatoriophycideae</taxon>
        <taxon>Aerosakkonematales</taxon>
        <taxon>Aerosakkonemataceae</taxon>
        <taxon>Floridanema</taxon>
        <taxon>Floridanema fluviatile</taxon>
    </lineage>
</organism>
<gene>
    <name evidence="2" type="ORF">ACE1B6_19435</name>
</gene>
<evidence type="ECO:0000313" key="2">
    <source>
        <dbReference type="EMBL" id="MFB2937426.1"/>
    </source>
</evidence>
<reference evidence="2 3" key="1">
    <citation type="submission" date="2024-09" db="EMBL/GenBank/DDBJ databases">
        <title>Floridaenema gen nov. (Aerosakkonemataceae, Aerosakkonematales ord. nov., Cyanobacteria) from benthic tropical and subtropical fresh waters, with the description of four new species.</title>
        <authorList>
            <person name="Moretto J.A."/>
            <person name="Berthold D.E."/>
            <person name="Lefler F.W."/>
            <person name="Huang I.-S."/>
            <person name="Laughinghouse H. IV."/>
        </authorList>
    </citation>
    <scope>NUCLEOTIDE SEQUENCE [LARGE SCALE GENOMIC DNA]</scope>
    <source>
        <strain evidence="2 3">BLCC-F154</strain>
    </source>
</reference>
<sequence length="100" mass="11515">MLRSATFENSGFISGNLLQPVSHWLESLEVREAKIAHILCRLIPAYCIFERDVKLKGKTLFHIPALCKLNPFYTQLIELRFRALSFLADECGEDVSQYCH</sequence>
<dbReference type="InterPro" id="IPR009717">
    <property type="entry name" value="Mo-dep_Nase_C"/>
</dbReference>
<evidence type="ECO:0000313" key="3">
    <source>
        <dbReference type="Proteomes" id="UP001576776"/>
    </source>
</evidence>
<feature type="domain" description="Mo-dependent nitrogenase C-terminal" evidence="1">
    <location>
        <begin position="17"/>
        <end position="99"/>
    </location>
</feature>
<dbReference type="EMBL" id="JBHFNS010000073">
    <property type="protein sequence ID" value="MFB2937426.1"/>
    <property type="molecule type" value="Genomic_DNA"/>
</dbReference>